<keyword evidence="12" id="KW-1185">Reference proteome</keyword>
<comment type="subcellular location">
    <subcellularLocation>
        <location evidence="1">Secreted</location>
    </subcellularLocation>
</comment>
<evidence type="ECO:0000256" key="9">
    <source>
        <dbReference type="RuleBase" id="RU363034"/>
    </source>
</evidence>
<keyword evidence="5 9" id="KW-0378">Hydrolase</keyword>
<gene>
    <name evidence="11" type="ORF">KGM_204359</name>
</gene>
<dbReference type="InterPro" id="IPR009003">
    <property type="entry name" value="Peptidase_S1_PA"/>
</dbReference>
<accession>A0A212ETY9</accession>
<dbReference type="PANTHER" id="PTHR24260">
    <property type="match status" value="1"/>
</dbReference>
<dbReference type="InterPro" id="IPR001254">
    <property type="entry name" value="Trypsin_dom"/>
</dbReference>
<name>A0A212ETY9_DANPL</name>
<dbReference type="InterPro" id="IPR001314">
    <property type="entry name" value="Peptidase_S1A"/>
</dbReference>
<evidence type="ECO:0000256" key="2">
    <source>
        <dbReference type="ARBA" id="ARBA00022525"/>
    </source>
</evidence>
<dbReference type="STRING" id="278856.A0A212ETY9"/>
<evidence type="ECO:0000256" key="3">
    <source>
        <dbReference type="ARBA" id="ARBA00022670"/>
    </source>
</evidence>
<evidence type="ECO:0000256" key="5">
    <source>
        <dbReference type="ARBA" id="ARBA00022801"/>
    </source>
</evidence>
<dbReference type="eggNOG" id="KOG3627">
    <property type="taxonomic scope" value="Eukaryota"/>
</dbReference>
<keyword evidence="2" id="KW-0964">Secreted</keyword>
<evidence type="ECO:0000313" key="12">
    <source>
        <dbReference type="Proteomes" id="UP000007151"/>
    </source>
</evidence>
<keyword evidence="7" id="KW-0865">Zymogen</keyword>
<organism evidence="11 12">
    <name type="scientific">Danaus plexippus plexippus</name>
    <dbReference type="NCBI Taxonomy" id="278856"/>
    <lineage>
        <taxon>Eukaryota</taxon>
        <taxon>Metazoa</taxon>
        <taxon>Ecdysozoa</taxon>
        <taxon>Arthropoda</taxon>
        <taxon>Hexapoda</taxon>
        <taxon>Insecta</taxon>
        <taxon>Pterygota</taxon>
        <taxon>Neoptera</taxon>
        <taxon>Endopterygota</taxon>
        <taxon>Lepidoptera</taxon>
        <taxon>Glossata</taxon>
        <taxon>Ditrysia</taxon>
        <taxon>Papilionoidea</taxon>
        <taxon>Nymphalidae</taxon>
        <taxon>Danainae</taxon>
        <taxon>Danaini</taxon>
        <taxon>Danaina</taxon>
        <taxon>Danaus</taxon>
        <taxon>Danaus</taxon>
    </lineage>
</organism>
<reference evidence="11 12" key="1">
    <citation type="journal article" date="2011" name="Cell">
        <title>The monarch butterfly genome yields insights into long-distance migration.</title>
        <authorList>
            <person name="Zhan S."/>
            <person name="Merlin C."/>
            <person name="Boore J.L."/>
            <person name="Reppert S.M."/>
        </authorList>
    </citation>
    <scope>NUCLEOTIDE SEQUENCE [LARGE SCALE GENOMIC DNA]</scope>
    <source>
        <strain evidence="11">F-2</strain>
    </source>
</reference>
<dbReference type="PROSITE" id="PS50240">
    <property type="entry name" value="TRYPSIN_DOM"/>
    <property type="match status" value="2"/>
</dbReference>
<evidence type="ECO:0000256" key="4">
    <source>
        <dbReference type="ARBA" id="ARBA00022729"/>
    </source>
</evidence>
<dbReference type="PRINTS" id="PR00722">
    <property type="entry name" value="CHYMOTRYPSIN"/>
</dbReference>
<dbReference type="GO" id="GO:0005576">
    <property type="term" value="C:extracellular region"/>
    <property type="evidence" value="ECO:0007669"/>
    <property type="project" value="UniProtKB-SubCell"/>
</dbReference>
<dbReference type="InterPro" id="IPR033116">
    <property type="entry name" value="TRYPSIN_SER"/>
</dbReference>
<sequence length="646" mass="72492">MILKEVKWLSFKVIGKWAPHHAPYIISLKINDVENCYEPHRTYFSLFEFLGVTKFFEAPDQLCGRRKIDRKYTELIVNGSPTKYGDWPWHAAIYRYRKASLKYICGGTLITKVLVLTAARCATIRGETVIPESLGVVLGKYTLYSIDIAVQSKEVVGWGFDGNDELTSELHESLIPGVDDSTCIKKEPIFYSIMLDSTILSSMLDGKKFCAGYSNVLKFTVCAKAVWTNVGSAYFSVRLCKDSNEISASYESDQPPELENAYDVHVSILFPKYTTVYIKLDSEGSIKLAEKTYARIYPYDNNEFSIRFFAEHDGLGFKVHGKKIGVVPYITSLTINSQEYCSKPALGFLDGYVSGYKDYAESENRKLEGNCGRRKVSHTELIVNGSPTKPGDWPWHTAIYRLDRSQIKYICGGTLISKYFVLTAAHCTSIRGVALLPEVLSVVLGKYNLIGGDLASEEREIHQIIVHEQYDKRSLDNDIALLKLKTEAVFTDYIQPACLWYSKASEKFSGREIIGKVVGWGFDNTDNLALKLRQASVPLVSDVVCIKSNAVFYSRVLNGNKFCGGNHNGTSACNGDSGGAFQVFIPDDAQDQSVNASGAWHVRGIVSQTISRFDVPICDPHQYVVFTDVEKYRSWIDKHLEINNEM</sequence>
<feature type="domain" description="Peptidase S1" evidence="10">
    <location>
        <begin position="382"/>
        <end position="641"/>
    </location>
</feature>
<dbReference type="FunFam" id="2.40.10.10:FF:000146">
    <property type="entry name" value="Serine protease 53"/>
    <property type="match status" value="1"/>
</dbReference>
<evidence type="ECO:0000256" key="1">
    <source>
        <dbReference type="ARBA" id="ARBA00004613"/>
    </source>
</evidence>
<keyword evidence="6 9" id="KW-0720">Serine protease</keyword>
<dbReference type="InterPro" id="IPR018114">
    <property type="entry name" value="TRYPSIN_HIS"/>
</dbReference>
<evidence type="ECO:0000256" key="7">
    <source>
        <dbReference type="ARBA" id="ARBA00023145"/>
    </source>
</evidence>
<dbReference type="InterPro" id="IPR043504">
    <property type="entry name" value="Peptidase_S1_PA_chymotrypsin"/>
</dbReference>
<keyword evidence="8" id="KW-1015">Disulfide bond</keyword>
<protein>
    <submittedName>
        <fullName evidence="11">Hemolymph proteinase 16</fullName>
    </submittedName>
</protein>
<evidence type="ECO:0000259" key="10">
    <source>
        <dbReference type="PROSITE" id="PS50240"/>
    </source>
</evidence>
<dbReference type="EMBL" id="AGBW02012508">
    <property type="protein sequence ID" value="OWR44972.1"/>
    <property type="molecule type" value="Genomic_DNA"/>
</dbReference>
<dbReference type="PROSITE" id="PS00135">
    <property type="entry name" value="TRYPSIN_SER"/>
    <property type="match status" value="1"/>
</dbReference>
<evidence type="ECO:0000313" key="11">
    <source>
        <dbReference type="EMBL" id="OWR44972.1"/>
    </source>
</evidence>
<keyword evidence="3 9" id="KW-0645">Protease</keyword>
<dbReference type="SMART" id="SM00020">
    <property type="entry name" value="Tryp_SPc"/>
    <property type="match status" value="1"/>
</dbReference>
<dbReference type="Proteomes" id="UP000007151">
    <property type="component" value="Unassembled WGS sequence"/>
</dbReference>
<dbReference type="InterPro" id="IPR051333">
    <property type="entry name" value="CLIP_Serine_Protease"/>
</dbReference>
<dbReference type="KEGG" id="dpl:KGM_204359"/>
<dbReference type="SUPFAM" id="SSF50494">
    <property type="entry name" value="Trypsin-like serine proteases"/>
    <property type="match status" value="2"/>
</dbReference>
<dbReference type="GO" id="GO:0004252">
    <property type="term" value="F:serine-type endopeptidase activity"/>
    <property type="evidence" value="ECO:0007669"/>
    <property type="project" value="InterPro"/>
</dbReference>
<keyword evidence="4" id="KW-0732">Signal</keyword>
<proteinExistence type="predicted"/>
<dbReference type="GO" id="GO:0006508">
    <property type="term" value="P:proteolysis"/>
    <property type="evidence" value="ECO:0007669"/>
    <property type="project" value="UniProtKB-KW"/>
</dbReference>
<dbReference type="PANTHER" id="PTHR24260:SF136">
    <property type="entry name" value="GH08193P-RELATED"/>
    <property type="match status" value="1"/>
</dbReference>
<dbReference type="CDD" id="cd00190">
    <property type="entry name" value="Tryp_SPc"/>
    <property type="match status" value="1"/>
</dbReference>
<feature type="domain" description="Peptidase S1" evidence="10">
    <location>
        <begin position="76"/>
        <end position="365"/>
    </location>
</feature>
<dbReference type="InParanoid" id="A0A212ETY9"/>
<evidence type="ECO:0000256" key="8">
    <source>
        <dbReference type="ARBA" id="ARBA00023157"/>
    </source>
</evidence>
<evidence type="ECO:0000256" key="6">
    <source>
        <dbReference type="ARBA" id="ARBA00022825"/>
    </source>
</evidence>
<dbReference type="Gene3D" id="2.40.10.10">
    <property type="entry name" value="Trypsin-like serine proteases"/>
    <property type="match status" value="2"/>
</dbReference>
<dbReference type="AlphaFoldDB" id="A0A212ETY9"/>
<dbReference type="PROSITE" id="PS00134">
    <property type="entry name" value="TRYPSIN_HIS"/>
    <property type="match status" value="1"/>
</dbReference>
<comment type="caution">
    <text evidence="11">The sequence shown here is derived from an EMBL/GenBank/DDBJ whole genome shotgun (WGS) entry which is preliminary data.</text>
</comment>
<dbReference type="Pfam" id="PF00089">
    <property type="entry name" value="Trypsin"/>
    <property type="match status" value="2"/>
</dbReference>